<evidence type="ECO:0000256" key="1">
    <source>
        <dbReference type="ARBA" id="ARBA00004123"/>
    </source>
</evidence>
<evidence type="ECO:0000313" key="7">
    <source>
        <dbReference type="Proteomes" id="UP000054516"/>
    </source>
</evidence>
<dbReference type="OMA" id="NMHEYFD"/>
<dbReference type="Proteomes" id="UP000054516">
    <property type="component" value="Unassembled WGS sequence"/>
</dbReference>
<organism evidence="6">
    <name type="scientific">Rosellinia necatrix</name>
    <name type="common">White root-rot fungus</name>
    <dbReference type="NCBI Taxonomy" id="77044"/>
    <lineage>
        <taxon>Eukaryota</taxon>
        <taxon>Fungi</taxon>
        <taxon>Dikarya</taxon>
        <taxon>Ascomycota</taxon>
        <taxon>Pezizomycotina</taxon>
        <taxon>Sordariomycetes</taxon>
        <taxon>Xylariomycetidae</taxon>
        <taxon>Xylariales</taxon>
        <taxon>Xylariaceae</taxon>
        <taxon>Rosellinia</taxon>
    </lineage>
</organism>
<dbReference type="AlphaFoldDB" id="A0A1S7ULK6"/>
<evidence type="ECO:0000256" key="4">
    <source>
        <dbReference type="ARBA" id="ARBA00023242"/>
    </source>
</evidence>
<sequence>MLPTVIQSRPSAENDFLPLSEYQSQTPETFFEGKPVLHFHDEKIKAWVSSQQYEKLFFFSRTTTDNPTSLHPTPPEALALDAGDKHTREERNVEVFVASRKFTLFSRDSGTGIEIPYPAITLHAIKHFDLKRLDTPGDAPSKFSGVYMQLEFPDSAPDDDESFEPIELTLIPYKTASNDDTPAIDPLNIERTNALFKEIAACSNLNPDPHNEHEEEDDGEFDDDHMIFEGDIDVDQGVAIDGLPGVLRGSSSGGLPPPMPGSSGWITADNVDEYFDADGNWVGDDGVSGELGDGAGRVRGRDEVEQDGSNGLEEEGDGDSKRPRTE</sequence>
<dbReference type="PANTHER" id="PTHR21399">
    <property type="entry name" value="CHLORIDE CONDUCTANCE REGULATORY PROTEIN ICLN"/>
    <property type="match status" value="1"/>
</dbReference>
<comment type="subcellular location">
    <subcellularLocation>
        <location evidence="2">Cytoplasm</location>
    </subcellularLocation>
    <subcellularLocation>
        <location evidence="1">Nucleus</location>
    </subcellularLocation>
</comment>
<dbReference type="EMBL" id="DF977451">
    <property type="protein sequence ID" value="GAP83943.1"/>
    <property type="molecule type" value="Genomic_DNA"/>
</dbReference>
<name>A0A1S7ULK6_ROSNE</name>
<feature type="region of interest" description="Disordered" evidence="5">
    <location>
        <begin position="277"/>
        <end position="326"/>
    </location>
</feature>
<dbReference type="GO" id="GO:0005681">
    <property type="term" value="C:spliceosomal complex"/>
    <property type="evidence" value="ECO:0007669"/>
    <property type="project" value="TreeGrafter"/>
</dbReference>
<dbReference type="GO" id="GO:0045292">
    <property type="term" value="P:mRNA cis splicing, via spliceosome"/>
    <property type="evidence" value="ECO:0007669"/>
    <property type="project" value="TreeGrafter"/>
</dbReference>
<evidence type="ECO:0000256" key="5">
    <source>
        <dbReference type="SAM" id="MobiDB-lite"/>
    </source>
</evidence>
<dbReference type="GO" id="GO:0005829">
    <property type="term" value="C:cytosol"/>
    <property type="evidence" value="ECO:0007669"/>
    <property type="project" value="TreeGrafter"/>
</dbReference>
<proteinExistence type="predicted"/>
<dbReference type="Pfam" id="PF03517">
    <property type="entry name" value="Voldacs"/>
    <property type="match status" value="1"/>
</dbReference>
<keyword evidence="4" id="KW-0539">Nucleus</keyword>
<dbReference type="PANTHER" id="PTHR21399:SF0">
    <property type="entry name" value="METHYLOSOME SUBUNIT PICLN"/>
    <property type="match status" value="1"/>
</dbReference>
<dbReference type="GO" id="GO:0034715">
    <property type="term" value="C:pICln-Sm protein complex"/>
    <property type="evidence" value="ECO:0007669"/>
    <property type="project" value="TreeGrafter"/>
</dbReference>
<dbReference type="InterPro" id="IPR039924">
    <property type="entry name" value="ICln/Lot5/Saf5"/>
</dbReference>
<feature type="region of interest" description="Disordered" evidence="5">
    <location>
        <begin position="203"/>
        <end position="222"/>
    </location>
</feature>
<accession>A0A1S7ULK6</accession>
<evidence type="ECO:0000313" key="6">
    <source>
        <dbReference type="EMBL" id="GAP83943.1"/>
    </source>
</evidence>
<dbReference type="OrthoDB" id="19714at2759"/>
<gene>
    <name evidence="6" type="ORF">SAMD00023353_0602910</name>
</gene>
<protein>
    <submittedName>
        <fullName evidence="6">Putative benzoylformate decarboxylase</fullName>
    </submittedName>
</protein>
<dbReference type="Gene3D" id="2.30.29.30">
    <property type="entry name" value="Pleckstrin-homology domain (PH domain)/Phosphotyrosine-binding domain (PTB)"/>
    <property type="match status" value="1"/>
</dbReference>
<evidence type="ECO:0000256" key="2">
    <source>
        <dbReference type="ARBA" id="ARBA00004496"/>
    </source>
</evidence>
<evidence type="ECO:0000256" key="3">
    <source>
        <dbReference type="ARBA" id="ARBA00022490"/>
    </source>
</evidence>
<dbReference type="GO" id="GO:0000387">
    <property type="term" value="P:spliceosomal snRNP assembly"/>
    <property type="evidence" value="ECO:0007669"/>
    <property type="project" value="TreeGrafter"/>
</dbReference>
<dbReference type="InterPro" id="IPR011993">
    <property type="entry name" value="PH-like_dom_sf"/>
</dbReference>
<keyword evidence="7" id="KW-1185">Reference proteome</keyword>
<reference evidence="6" key="1">
    <citation type="submission" date="2016-03" db="EMBL/GenBank/DDBJ databases">
        <title>Draft genome sequence of Rosellinia necatrix.</title>
        <authorList>
            <person name="Kanematsu S."/>
        </authorList>
    </citation>
    <scope>NUCLEOTIDE SEQUENCE [LARGE SCALE GENOMIC DNA]</scope>
    <source>
        <strain evidence="6">W97</strain>
    </source>
</reference>
<keyword evidence="3" id="KW-0963">Cytoplasm</keyword>